<dbReference type="Proteomes" id="UP001605036">
    <property type="component" value="Unassembled WGS sequence"/>
</dbReference>
<evidence type="ECO:0000313" key="1">
    <source>
        <dbReference type="EMBL" id="KAL2632393.1"/>
    </source>
</evidence>
<reference evidence="1 2" key="1">
    <citation type="submission" date="2024-09" db="EMBL/GenBank/DDBJ databases">
        <title>Chromosome-scale assembly of Riccia fluitans.</title>
        <authorList>
            <person name="Paukszto L."/>
            <person name="Sawicki J."/>
            <person name="Karawczyk K."/>
            <person name="Piernik-Szablinska J."/>
            <person name="Szczecinska M."/>
            <person name="Mazdziarz M."/>
        </authorList>
    </citation>
    <scope>NUCLEOTIDE SEQUENCE [LARGE SCALE GENOMIC DNA]</scope>
    <source>
        <strain evidence="1">Rf_01</strain>
        <tissue evidence="1">Aerial parts of the thallus</tissue>
    </source>
</reference>
<name>A0ABD1YP81_9MARC</name>
<proteinExistence type="predicted"/>
<comment type="caution">
    <text evidence="1">The sequence shown here is derived from an EMBL/GenBank/DDBJ whole genome shotgun (WGS) entry which is preliminary data.</text>
</comment>
<protein>
    <submittedName>
        <fullName evidence="1">Uncharacterized protein</fullName>
    </submittedName>
</protein>
<dbReference type="EMBL" id="JBHFFA010000004">
    <property type="protein sequence ID" value="KAL2632393.1"/>
    <property type="molecule type" value="Genomic_DNA"/>
</dbReference>
<dbReference type="AlphaFoldDB" id="A0ABD1YP81"/>
<evidence type="ECO:0000313" key="2">
    <source>
        <dbReference type="Proteomes" id="UP001605036"/>
    </source>
</evidence>
<accession>A0ABD1YP81</accession>
<sequence>MPERECFASIRKCPARHLEIGTPWRAFPQCPRGCSDGNAFEGVIKMPLRTFREGSGRAIVQSGNAPEGIIETPLRAFREGGGKTTLVR</sequence>
<keyword evidence="2" id="KW-1185">Reference proteome</keyword>
<gene>
    <name evidence="1" type="ORF">R1flu_017079</name>
</gene>
<organism evidence="1 2">
    <name type="scientific">Riccia fluitans</name>
    <dbReference type="NCBI Taxonomy" id="41844"/>
    <lineage>
        <taxon>Eukaryota</taxon>
        <taxon>Viridiplantae</taxon>
        <taxon>Streptophyta</taxon>
        <taxon>Embryophyta</taxon>
        <taxon>Marchantiophyta</taxon>
        <taxon>Marchantiopsida</taxon>
        <taxon>Marchantiidae</taxon>
        <taxon>Marchantiales</taxon>
        <taxon>Ricciaceae</taxon>
        <taxon>Riccia</taxon>
    </lineage>
</organism>